<dbReference type="Gene3D" id="1.10.8.550">
    <property type="entry name" value="Proto-chlorophyllide reductase 57 kD subunit B"/>
    <property type="match status" value="1"/>
</dbReference>
<organism evidence="2">
    <name type="scientific">marine metagenome</name>
    <dbReference type="NCBI Taxonomy" id="408172"/>
    <lineage>
        <taxon>unclassified sequences</taxon>
        <taxon>metagenomes</taxon>
        <taxon>ecological metagenomes</taxon>
    </lineage>
</organism>
<dbReference type="Pfam" id="PF08369">
    <property type="entry name" value="PCP_red"/>
    <property type="match status" value="1"/>
</dbReference>
<proteinExistence type="predicted"/>
<accession>A0A382JLU4</accession>
<protein>
    <recommendedName>
        <fullName evidence="1">Light-independent protochlorophyllide reductase subunit B-like C-terminal domain-containing protein</fullName>
    </recommendedName>
</protein>
<reference evidence="2" key="1">
    <citation type="submission" date="2018-05" db="EMBL/GenBank/DDBJ databases">
        <authorList>
            <person name="Lanie J.A."/>
            <person name="Ng W.-L."/>
            <person name="Kazmierczak K.M."/>
            <person name="Andrzejewski T.M."/>
            <person name="Davidsen T.M."/>
            <person name="Wayne K.J."/>
            <person name="Tettelin H."/>
            <person name="Glass J.I."/>
            <person name="Rusch D."/>
            <person name="Podicherti R."/>
            <person name="Tsui H.-C.T."/>
            <person name="Winkler M.E."/>
        </authorList>
    </citation>
    <scope>NUCLEOTIDE SEQUENCE</scope>
</reference>
<dbReference type="EMBL" id="UINC01075320">
    <property type="protein sequence ID" value="SVC13384.1"/>
    <property type="molecule type" value="Genomic_DNA"/>
</dbReference>
<dbReference type="GO" id="GO:0015995">
    <property type="term" value="P:chlorophyll biosynthetic process"/>
    <property type="evidence" value="ECO:0007669"/>
    <property type="project" value="InterPro"/>
</dbReference>
<evidence type="ECO:0000313" key="2">
    <source>
        <dbReference type="EMBL" id="SVC13384.1"/>
    </source>
</evidence>
<sequence length="142" mass="15711">MEFAERQIPGDGTLAAVFECGSCDREVAMLTNPMETQLVSSMGVKIGGREVPAQPMELARTSMEGGKEDVFDLPEKTVTDAQDHTLRVTWTAEAMGRLDNVPSFVRGMVKRIYTDWAQQNGIKEMNPVIMDRARSELGLEGM</sequence>
<gene>
    <name evidence="2" type="ORF">METZ01_LOCUS266238</name>
</gene>
<dbReference type="InterPro" id="IPR013580">
    <property type="entry name" value="LI-POR_suB-like_C"/>
</dbReference>
<dbReference type="InterPro" id="IPR042298">
    <property type="entry name" value="P-CP_red_C"/>
</dbReference>
<feature type="domain" description="Light-independent protochlorophyllide reductase subunit B-like C-terminal" evidence="1">
    <location>
        <begin position="90"/>
        <end position="134"/>
    </location>
</feature>
<dbReference type="GO" id="GO:0015979">
    <property type="term" value="P:photosynthesis"/>
    <property type="evidence" value="ECO:0007669"/>
    <property type="project" value="InterPro"/>
</dbReference>
<dbReference type="AlphaFoldDB" id="A0A382JLU4"/>
<evidence type="ECO:0000259" key="1">
    <source>
        <dbReference type="Pfam" id="PF08369"/>
    </source>
</evidence>
<name>A0A382JLU4_9ZZZZ</name>
<dbReference type="GO" id="GO:0016491">
    <property type="term" value="F:oxidoreductase activity"/>
    <property type="evidence" value="ECO:0007669"/>
    <property type="project" value="InterPro"/>
</dbReference>